<keyword evidence="2" id="KW-1185">Reference proteome</keyword>
<dbReference type="EMBL" id="OPYN01000232">
    <property type="protein sequence ID" value="SPO64029.1"/>
    <property type="molecule type" value="Genomic_DNA"/>
</dbReference>
<reference evidence="1 2" key="1">
    <citation type="submission" date="2018-02" db="EMBL/GenBank/DDBJ databases">
        <authorList>
            <person name="Dubost A."/>
        </authorList>
    </citation>
    <scope>NUCLEOTIDE SEQUENCE [LARGE SCALE GENOMIC DNA]</scope>
    <source>
        <strain evidence="2">JV551A3</strain>
    </source>
</reference>
<proteinExistence type="predicted"/>
<protein>
    <submittedName>
        <fullName evidence="1">Uncharacterized protein</fullName>
    </submittedName>
</protein>
<dbReference type="AlphaFoldDB" id="A0AAQ1PE23"/>
<dbReference type="Proteomes" id="UP000294335">
    <property type="component" value="Unassembled WGS sequence"/>
</dbReference>
<comment type="caution">
    <text evidence="1">The sequence shown here is derived from an EMBL/GenBank/DDBJ whole genome shotgun (WGS) entry which is preliminary data.</text>
</comment>
<name>A0AAQ1PE23_9PSED</name>
<gene>
    <name evidence="1" type="ORF">JV551A3_V1_2320037</name>
</gene>
<evidence type="ECO:0000313" key="1">
    <source>
        <dbReference type="EMBL" id="SPO64029.1"/>
    </source>
</evidence>
<accession>A0AAQ1PE23</accession>
<organism evidence="1 2">
    <name type="scientific">Pseudomonas inefficax</name>
    <dbReference type="NCBI Taxonomy" id="2078786"/>
    <lineage>
        <taxon>Bacteria</taxon>
        <taxon>Pseudomonadati</taxon>
        <taxon>Pseudomonadota</taxon>
        <taxon>Gammaproteobacteria</taxon>
        <taxon>Pseudomonadales</taxon>
        <taxon>Pseudomonadaceae</taxon>
        <taxon>Pseudomonas</taxon>
    </lineage>
</organism>
<evidence type="ECO:0000313" key="2">
    <source>
        <dbReference type="Proteomes" id="UP000294335"/>
    </source>
</evidence>
<sequence>MREYFSIPPTQELPSFSEFFLPAILLSLWFVRDALEQLMQLFKLDGQRLNVMFRRNAEAIQGAPYPRVESFFNLVELNFYPAWHTADSLGGFIDLVIGCFQLLIDALLATFLDAFASLDQLIEVVRALLPHACVRANPGQPDLACVAAHLAQGARGVVLFLHVHFGHAVYLMLMSGNNRP</sequence>